<dbReference type="Gene3D" id="3.90.1150.10">
    <property type="entry name" value="Aspartate Aminotransferase, domain 1"/>
    <property type="match status" value="1"/>
</dbReference>
<keyword evidence="16" id="KW-0012">Acyltransferase</keyword>
<keyword evidence="15" id="KW-0472">Membrane</keyword>
<dbReference type="SUPFAM" id="SSF53383">
    <property type="entry name" value="PLP-dependent transferases"/>
    <property type="match status" value="1"/>
</dbReference>
<dbReference type="InterPro" id="IPR004839">
    <property type="entry name" value="Aminotransferase_I/II_large"/>
</dbReference>
<evidence type="ECO:0000256" key="4">
    <source>
        <dbReference type="ARBA" id="ARBA00004760"/>
    </source>
</evidence>
<comment type="similarity">
    <text evidence="6 18">Belongs to the class-II pyridoxal-phosphate-dependent aminotransferase family.</text>
</comment>
<evidence type="ECO:0000256" key="8">
    <source>
        <dbReference type="ARBA" id="ARBA00022679"/>
    </source>
</evidence>
<organism evidence="20">
    <name type="scientific">Cyprideis torosa</name>
    <dbReference type="NCBI Taxonomy" id="163714"/>
    <lineage>
        <taxon>Eukaryota</taxon>
        <taxon>Metazoa</taxon>
        <taxon>Ecdysozoa</taxon>
        <taxon>Arthropoda</taxon>
        <taxon>Crustacea</taxon>
        <taxon>Oligostraca</taxon>
        <taxon>Ostracoda</taxon>
        <taxon>Podocopa</taxon>
        <taxon>Podocopida</taxon>
        <taxon>Cytherocopina</taxon>
        <taxon>Cytheroidea</taxon>
        <taxon>Cytherideidae</taxon>
        <taxon>Cyprideis</taxon>
    </lineage>
</organism>
<evidence type="ECO:0000256" key="2">
    <source>
        <dbReference type="ARBA" id="ARBA00004240"/>
    </source>
</evidence>
<dbReference type="GO" id="GO:0004758">
    <property type="term" value="F:serine C-palmitoyltransferase activity"/>
    <property type="evidence" value="ECO:0007669"/>
    <property type="project" value="UniProtKB-EC"/>
</dbReference>
<comment type="pathway">
    <text evidence="4">Lipid metabolism; sphingolipid metabolism.</text>
</comment>
<dbReference type="InterPro" id="IPR001917">
    <property type="entry name" value="Aminotrans_II_pyridoxalP_BS"/>
</dbReference>
<evidence type="ECO:0000256" key="12">
    <source>
        <dbReference type="ARBA" id="ARBA00022919"/>
    </source>
</evidence>
<proteinExistence type="inferred from homology"/>
<dbReference type="PANTHER" id="PTHR13693:SF3">
    <property type="entry name" value="LD36009P"/>
    <property type="match status" value="1"/>
</dbReference>
<dbReference type="GO" id="GO:0005783">
    <property type="term" value="C:endoplasmic reticulum"/>
    <property type="evidence" value="ECO:0007669"/>
    <property type="project" value="UniProtKB-SubCell"/>
</dbReference>
<reference evidence="20" key="1">
    <citation type="submission" date="2020-11" db="EMBL/GenBank/DDBJ databases">
        <authorList>
            <person name="Tran Van P."/>
        </authorList>
    </citation>
    <scope>NUCLEOTIDE SEQUENCE</scope>
</reference>
<dbReference type="GO" id="GO:0017059">
    <property type="term" value="C:serine palmitoyltransferase complex"/>
    <property type="evidence" value="ECO:0007669"/>
    <property type="project" value="TreeGrafter"/>
</dbReference>
<evidence type="ECO:0000259" key="19">
    <source>
        <dbReference type="Pfam" id="PF00155"/>
    </source>
</evidence>
<comment type="subcellular location">
    <subcellularLocation>
        <location evidence="2">Endoplasmic reticulum</location>
    </subcellularLocation>
    <subcellularLocation>
        <location evidence="3">Membrane</location>
    </subcellularLocation>
</comment>
<evidence type="ECO:0000256" key="18">
    <source>
        <dbReference type="RuleBase" id="RU003693"/>
    </source>
</evidence>
<evidence type="ECO:0000256" key="1">
    <source>
        <dbReference type="ARBA" id="ARBA00001933"/>
    </source>
</evidence>
<comment type="pathway">
    <text evidence="5">Sphingolipid metabolism.</text>
</comment>
<dbReference type="PANTHER" id="PTHR13693">
    <property type="entry name" value="CLASS II AMINOTRANSFERASE/8-AMINO-7-OXONONANOATE SYNTHASE"/>
    <property type="match status" value="1"/>
</dbReference>
<evidence type="ECO:0000256" key="9">
    <source>
        <dbReference type="ARBA" id="ARBA00022692"/>
    </source>
</evidence>
<keyword evidence="11 18" id="KW-0663">Pyridoxal phosphate</keyword>
<evidence type="ECO:0000256" key="11">
    <source>
        <dbReference type="ARBA" id="ARBA00022898"/>
    </source>
</evidence>
<evidence type="ECO:0000256" key="5">
    <source>
        <dbReference type="ARBA" id="ARBA00004991"/>
    </source>
</evidence>
<dbReference type="InterPro" id="IPR015422">
    <property type="entry name" value="PyrdxlP-dep_Trfase_small"/>
</dbReference>
<dbReference type="AlphaFoldDB" id="A0A7R8W2B4"/>
<dbReference type="InterPro" id="IPR015421">
    <property type="entry name" value="PyrdxlP-dep_Trfase_major"/>
</dbReference>
<accession>A0A7R8W2B4</accession>
<dbReference type="InterPro" id="IPR015424">
    <property type="entry name" value="PyrdxlP-dep_Trfase"/>
</dbReference>
<keyword evidence="14" id="KW-0443">Lipid metabolism</keyword>
<keyword evidence="10" id="KW-0256">Endoplasmic reticulum</keyword>
<keyword evidence="8" id="KW-0808">Transferase</keyword>
<evidence type="ECO:0000256" key="7">
    <source>
        <dbReference type="ARBA" id="ARBA00013220"/>
    </source>
</evidence>
<dbReference type="CDD" id="cd06454">
    <property type="entry name" value="KBL_like"/>
    <property type="match status" value="1"/>
</dbReference>
<comment type="cofactor">
    <cofactor evidence="1 18">
        <name>pyridoxal 5'-phosphate</name>
        <dbReference type="ChEBI" id="CHEBI:597326"/>
    </cofactor>
</comment>
<keyword evidence="9" id="KW-0812">Transmembrane</keyword>
<dbReference type="GO" id="GO:0046512">
    <property type="term" value="P:sphingosine biosynthetic process"/>
    <property type="evidence" value="ECO:0007669"/>
    <property type="project" value="TreeGrafter"/>
</dbReference>
<evidence type="ECO:0000256" key="10">
    <source>
        <dbReference type="ARBA" id="ARBA00022824"/>
    </source>
</evidence>
<dbReference type="GO" id="GO:0016020">
    <property type="term" value="C:membrane"/>
    <property type="evidence" value="ECO:0007669"/>
    <property type="project" value="UniProtKB-SubCell"/>
</dbReference>
<dbReference type="Pfam" id="PF00155">
    <property type="entry name" value="Aminotran_1_2"/>
    <property type="match status" value="1"/>
</dbReference>
<dbReference type="EC" id="2.3.1.50" evidence="7"/>
<dbReference type="GO" id="GO:0046513">
    <property type="term" value="P:ceramide biosynthetic process"/>
    <property type="evidence" value="ECO:0007669"/>
    <property type="project" value="TreeGrafter"/>
</dbReference>
<comment type="catalytic activity">
    <reaction evidence="17">
        <text>L-serine + hexadecanoyl-CoA + H(+) = 3-oxosphinganine + CO2 + CoA</text>
        <dbReference type="Rhea" id="RHEA:14761"/>
        <dbReference type="ChEBI" id="CHEBI:15378"/>
        <dbReference type="ChEBI" id="CHEBI:16526"/>
        <dbReference type="ChEBI" id="CHEBI:33384"/>
        <dbReference type="ChEBI" id="CHEBI:57287"/>
        <dbReference type="ChEBI" id="CHEBI:57379"/>
        <dbReference type="ChEBI" id="CHEBI:58299"/>
        <dbReference type="EC" id="2.3.1.50"/>
    </reaction>
</comment>
<evidence type="ECO:0000256" key="17">
    <source>
        <dbReference type="ARBA" id="ARBA00048528"/>
    </source>
</evidence>
<evidence type="ECO:0000256" key="6">
    <source>
        <dbReference type="ARBA" id="ARBA00008392"/>
    </source>
</evidence>
<evidence type="ECO:0000256" key="16">
    <source>
        <dbReference type="ARBA" id="ARBA00023315"/>
    </source>
</evidence>
<keyword evidence="12" id="KW-0746">Sphingolipid metabolism</keyword>
<dbReference type="InterPro" id="IPR050087">
    <property type="entry name" value="AON_synthase_class-II"/>
</dbReference>
<evidence type="ECO:0000256" key="13">
    <source>
        <dbReference type="ARBA" id="ARBA00022989"/>
    </source>
</evidence>
<evidence type="ECO:0000256" key="14">
    <source>
        <dbReference type="ARBA" id="ARBA00023098"/>
    </source>
</evidence>
<evidence type="ECO:0000256" key="15">
    <source>
        <dbReference type="ARBA" id="ARBA00023136"/>
    </source>
</evidence>
<dbReference type="Gene3D" id="3.40.640.10">
    <property type="entry name" value="Type I PLP-dependent aspartate aminotransferase-like (Major domain)"/>
    <property type="match status" value="1"/>
</dbReference>
<dbReference type="FunFam" id="3.40.640.10:FF:000047">
    <property type="entry name" value="serine palmitoyltransferase 2 isoform X1"/>
    <property type="match status" value="1"/>
</dbReference>
<dbReference type="OrthoDB" id="65434at2759"/>
<feature type="domain" description="Aminotransferase class I/classII large" evidence="19">
    <location>
        <begin position="150"/>
        <end position="508"/>
    </location>
</feature>
<name>A0A7R8W2B4_9CRUS</name>
<evidence type="ECO:0000313" key="20">
    <source>
        <dbReference type="EMBL" id="CAD7223512.1"/>
    </source>
</evidence>
<evidence type="ECO:0000256" key="3">
    <source>
        <dbReference type="ARBA" id="ARBA00004370"/>
    </source>
</evidence>
<dbReference type="EMBL" id="OB660213">
    <property type="protein sequence ID" value="CAD7223512.1"/>
    <property type="molecule type" value="Genomic_DNA"/>
</dbReference>
<dbReference type="PROSITE" id="PS00599">
    <property type="entry name" value="AA_TRANSFER_CLASS_2"/>
    <property type="match status" value="1"/>
</dbReference>
<sequence length="543" mass="60489">MLKQLVNITDWLRLAFHPGSRIRRQDSIPAPQFQKPTPISEREHFERPSTFVTFLSVLSFIIGGILAAVENSGLLFFLIPTNTTEDPRKVEGYTPMFQDFVGFFTRAMYRRIRDIFNQPICSVPSAKITLMERHSDDSNWTFKLTGRTRDCINMGSYNYLGFAENKGPCADAAKETIRSEGLAFSSSRKELGDHALMRRLDKLVAEFVGTEDAITFGMGYATNTNNLPALVGPGCLIISDQTNHASLILGARLSGASIKVFKHNNMRSLERCLRNAVINGQPRTGRAWKKILIVVEGIYSMEGSMVPLDKVVALKKKYKAYLYLDEAHSIGAVGPHGKGVVDLYGLDVRDVDVMMGTFTKSFGSAGGYIAGRKELIDHLRVESHAGTYACSMSPPIARQIISSMNIILGRDGTADGINRIRRLAANSKYFRQSLERMGFIVYGHDQSPVVPVLTYGTVKIAALVHQLQKRGIATVGVGFPATPILESRARFCISASHTKEMVDEVLKAMDEVGNILHLKYSHRVFPDVPIFYDYRDTTHKKEH</sequence>
<keyword evidence="13" id="KW-1133">Transmembrane helix</keyword>
<dbReference type="GO" id="GO:0030170">
    <property type="term" value="F:pyridoxal phosphate binding"/>
    <property type="evidence" value="ECO:0007669"/>
    <property type="project" value="InterPro"/>
</dbReference>
<protein>
    <recommendedName>
        <fullName evidence="7">serine C-palmitoyltransferase</fullName>
        <ecNumber evidence="7">2.3.1.50</ecNumber>
    </recommendedName>
</protein>
<gene>
    <name evidence="20" type="ORF">CTOB1V02_LOCUS1496</name>
</gene>